<keyword evidence="2" id="KW-1185">Reference proteome</keyword>
<dbReference type="Proteomes" id="UP001558652">
    <property type="component" value="Unassembled WGS sequence"/>
</dbReference>
<proteinExistence type="predicted"/>
<sequence>MGVPTYSYNCPKHYCDHPQSLKLKVASKRRNIFYQNKKQETTGIAMFVASASAEMLNAARSLPSDLLDEKKSSLRAPGYLPHMGRPEVCYSVGRHGIRGKFGPCGAALSRRDTKNKKLFPKEGNSWPKNNPRVVFYRHDLKKKVMLAIALPSSGTQSWAIAPEEREWKYRLSMYYTKHQDSGVFTCATPRGLTNSINLVVTGK</sequence>
<gene>
    <name evidence="1" type="ORF">AAG570_011921</name>
</gene>
<protein>
    <submittedName>
        <fullName evidence="1">Uncharacterized protein</fullName>
    </submittedName>
</protein>
<evidence type="ECO:0000313" key="2">
    <source>
        <dbReference type="Proteomes" id="UP001558652"/>
    </source>
</evidence>
<name>A0ABD0Z5M0_9HEMI</name>
<dbReference type="AlphaFoldDB" id="A0ABD0Z5M0"/>
<accession>A0ABD0Z5M0</accession>
<reference evidence="1 2" key="1">
    <citation type="submission" date="2024-07" db="EMBL/GenBank/DDBJ databases">
        <title>Chromosome-level genome assembly of the water stick insect Ranatra chinensis (Heteroptera: Nepidae).</title>
        <authorList>
            <person name="Liu X."/>
        </authorList>
    </citation>
    <scope>NUCLEOTIDE SEQUENCE [LARGE SCALE GENOMIC DNA]</scope>
    <source>
        <strain evidence="1">Cailab_2021Rc</strain>
        <tissue evidence="1">Muscle</tissue>
    </source>
</reference>
<dbReference type="EMBL" id="JBFDAA010000007">
    <property type="protein sequence ID" value="KAL1130679.1"/>
    <property type="molecule type" value="Genomic_DNA"/>
</dbReference>
<comment type="caution">
    <text evidence="1">The sequence shown here is derived from an EMBL/GenBank/DDBJ whole genome shotgun (WGS) entry which is preliminary data.</text>
</comment>
<organism evidence="1 2">
    <name type="scientific">Ranatra chinensis</name>
    <dbReference type="NCBI Taxonomy" id="642074"/>
    <lineage>
        <taxon>Eukaryota</taxon>
        <taxon>Metazoa</taxon>
        <taxon>Ecdysozoa</taxon>
        <taxon>Arthropoda</taxon>
        <taxon>Hexapoda</taxon>
        <taxon>Insecta</taxon>
        <taxon>Pterygota</taxon>
        <taxon>Neoptera</taxon>
        <taxon>Paraneoptera</taxon>
        <taxon>Hemiptera</taxon>
        <taxon>Heteroptera</taxon>
        <taxon>Panheteroptera</taxon>
        <taxon>Nepomorpha</taxon>
        <taxon>Nepidae</taxon>
        <taxon>Ranatrinae</taxon>
        <taxon>Ranatra</taxon>
    </lineage>
</organism>
<evidence type="ECO:0000313" key="1">
    <source>
        <dbReference type="EMBL" id="KAL1130679.1"/>
    </source>
</evidence>